<reference evidence="3 4" key="2">
    <citation type="submission" date="2016-12" db="EMBL/GenBank/DDBJ databases">
        <title>Draft Genome Sequence of Cystobacter ferrugineus Strain Cbfe23.</title>
        <authorList>
            <person name="Akbar S."/>
            <person name="Dowd S.E."/>
            <person name="Stevens D.C."/>
        </authorList>
    </citation>
    <scope>NUCLEOTIDE SEQUENCE [LARGE SCALE GENOMIC DNA]</scope>
    <source>
        <strain evidence="3 4">Cbfe23</strain>
    </source>
</reference>
<evidence type="ECO:0000256" key="1">
    <source>
        <dbReference type="ARBA" id="ARBA00022737"/>
    </source>
</evidence>
<reference evidence="4" key="1">
    <citation type="submission" date="2016-11" db="EMBL/GenBank/DDBJ databases">
        <authorList>
            <person name="Shukria A."/>
            <person name="Stevens D.C."/>
        </authorList>
    </citation>
    <scope>NUCLEOTIDE SEQUENCE [LARGE SCALE GENOMIC DNA]</scope>
    <source>
        <strain evidence="4">Cbfe23</strain>
    </source>
</reference>
<dbReference type="InterPro" id="IPR011990">
    <property type="entry name" value="TPR-like_helical_dom_sf"/>
</dbReference>
<dbReference type="Proteomes" id="UP000182229">
    <property type="component" value="Unassembled WGS sequence"/>
</dbReference>
<protein>
    <submittedName>
        <fullName evidence="3">Uncharacterized protein</fullName>
    </submittedName>
</protein>
<dbReference type="EMBL" id="MPIN01000017">
    <property type="protein sequence ID" value="OJH34769.1"/>
    <property type="molecule type" value="Genomic_DNA"/>
</dbReference>
<dbReference type="OrthoDB" id="5500430at2"/>
<evidence type="ECO:0000313" key="4">
    <source>
        <dbReference type="Proteomes" id="UP000182229"/>
    </source>
</evidence>
<accession>A0A1L9AXP8</accession>
<organism evidence="3 4">
    <name type="scientific">Cystobacter ferrugineus</name>
    <dbReference type="NCBI Taxonomy" id="83449"/>
    <lineage>
        <taxon>Bacteria</taxon>
        <taxon>Pseudomonadati</taxon>
        <taxon>Myxococcota</taxon>
        <taxon>Myxococcia</taxon>
        <taxon>Myxococcales</taxon>
        <taxon>Cystobacterineae</taxon>
        <taxon>Archangiaceae</taxon>
        <taxon>Cystobacter</taxon>
    </lineage>
</organism>
<dbReference type="SMART" id="SM00028">
    <property type="entry name" value="TPR"/>
    <property type="match status" value="5"/>
</dbReference>
<evidence type="ECO:0000256" key="2">
    <source>
        <dbReference type="ARBA" id="ARBA00022803"/>
    </source>
</evidence>
<dbReference type="InterPro" id="IPR019734">
    <property type="entry name" value="TPR_rpt"/>
</dbReference>
<name>A0A1L9AXP8_9BACT</name>
<gene>
    <name evidence="3" type="ORF">BON30_42190</name>
</gene>
<dbReference type="Pfam" id="PF13432">
    <property type="entry name" value="TPR_16"/>
    <property type="match status" value="2"/>
</dbReference>
<keyword evidence="2" id="KW-0802">TPR repeat</keyword>
<dbReference type="InterPro" id="IPR050498">
    <property type="entry name" value="Ycf3"/>
</dbReference>
<dbReference type="PANTHER" id="PTHR44858">
    <property type="entry name" value="TETRATRICOPEPTIDE REPEAT PROTEIN 6"/>
    <property type="match status" value="1"/>
</dbReference>
<dbReference type="RefSeq" id="WP_071904251.1">
    <property type="nucleotide sequence ID" value="NZ_MPIN01000017.1"/>
</dbReference>
<keyword evidence="4" id="KW-1185">Reference proteome</keyword>
<dbReference type="SUPFAM" id="SSF48452">
    <property type="entry name" value="TPR-like"/>
    <property type="match status" value="1"/>
</dbReference>
<comment type="caution">
    <text evidence="3">The sequence shown here is derived from an EMBL/GenBank/DDBJ whole genome shotgun (WGS) entry which is preliminary data.</text>
</comment>
<evidence type="ECO:0000313" key="3">
    <source>
        <dbReference type="EMBL" id="OJH34769.1"/>
    </source>
</evidence>
<dbReference type="STRING" id="83449.BON30_42190"/>
<sequence>MTQERNGREAWPPELTELLRKVDRLRRAGRYEEALARMRALTESYPRQVRVLLEMGMTLAIWGGQPAEALPWYERALELAPGHASGHLHRALALARLGRHAEAVADFDALAEGEFRKALVLYMRRAESLEVLGRDEDAERDWTRALDEDAGNPWLLHRRALARARLGRTREAVEDITRALAATEGDPVDAELLRDRGQLRARLGDLEGARADFEAGRAALREGDPAELVEALRRGLGETA</sequence>
<dbReference type="AlphaFoldDB" id="A0A1L9AXP8"/>
<keyword evidence="1" id="KW-0677">Repeat</keyword>
<dbReference type="Gene3D" id="1.25.40.10">
    <property type="entry name" value="Tetratricopeptide repeat domain"/>
    <property type="match status" value="2"/>
</dbReference>
<dbReference type="PANTHER" id="PTHR44858:SF1">
    <property type="entry name" value="UDP-N-ACETYLGLUCOSAMINE--PEPTIDE N-ACETYLGLUCOSAMINYLTRANSFERASE SPINDLY-RELATED"/>
    <property type="match status" value="1"/>
</dbReference>
<proteinExistence type="predicted"/>